<gene>
    <name evidence="1" type="ORF">GCM10010470_02340</name>
</gene>
<comment type="caution">
    <text evidence="1">The sequence shown here is derived from an EMBL/GenBank/DDBJ whole genome shotgun (WGS) entry which is preliminary data.</text>
</comment>
<evidence type="ECO:0008006" key="3">
    <source>
        <dbReference type="Google" id="ProtNLM"/>
    </source>
</evidence>
<organism evidence="1 2">
    <name type="scientific">Saccharopolyspora taberi</name>
    <dbReference type="NCBI Taxonomy" id="60895"/>
    <lineage>
        <taxon>Bacteria</taxon>
        <taxon>Bacillati</taxon>
        <taxon>Actinomycetota</taxon>
        <taxon>Actinomycetes</taxon>
        <taxon>Pseudonocardiales</taxon>
        <taxon>Pseudonocardiaceae</taxon>
        <taxon>Saccharopolyspora</taxon>
    </lineage>
</organism>
<evidence type="ECO:0000313" key="2">
    <source>
        <dbReference type="Proteomes" id="UP001500979"/>
    </source>
</evidence>
<evidence type="ECO:0000313" key="1">
    <source>
        <dbReference type="EMBL" id="GAA2774051.1"/>
    </source>
</evidence>
<dbReference type="RefSeq" id="WP_344677415.1">
    <property type="nucleotide sequence ID" value="NZ_BAAAUX010000001.1"/>
</dbReference>
<dbReference type="Proteomes" id="UP001500979">
    <property type="component" value="Unassembled WGS sequence"/>
</dbReference>
<protein>
    <recommendedName>
        <fullName evidence="3">K structural protein</fullName>
    </recommendedName>
</protein>
<accession>A0ABN3V1U8</accession>
<reference evidence="1 2" key="1">
    <citation type="journal article" date="2019" name="Int. J. Syst. Evol. Microbiol.">
        <title>The Global Catalogue of Microorganisms (GCM) 10K type strain sequencing project: providing services to taxonomists for standard genome sequencing and annotation.</title>
        <authorList>
            <consortium name="The Broad Institute Genomics Platform"/>
            <consortium name="The Broad Institute Genome Sequencing Center for Infectious Disease"/>
            <person name="Wu L."/>
            <person name="Ma J."/>
        </authorList>
    </citation>
    <scope>NUCLEOTIDE SEQUENCE [LARGE SCALE GENOMIC DNA]</scope>
    <source>
        <strain evidence="1 2">JCM 9383</strain>
    </source>
</reference>
<keyword evidence="2" id="KW-1185">Reference proteome</keyword>
<dbReference type="EMBL" id="BAAAUX010000001">
    <property type="protein sequence ID" value="GAA2774051.1"/>
    <property type="molecule type" value="Genomic_DNA"/>
</dbReference>
<proteinExistence type="predicted"/>
<name>A0ABN3V1U8_9PSEU</name>
<sequence length="125" mass="13355">MDLKLSTESFAADDQSWLGSRDGVEFAHSVTLNTSLFTAATHYPNGFFPSGLPLGRVTATGLVGPYDSGATDGRQTLIGFLLFSLRTPKDGTSNVVGAALERGRVRVDRLPVAFTAPTTSRFLFV</sequence>